<dbReference type="PANTHER" id="PTHR23068">
    <property type="entry name" value="DNA CYTOSINE-5- -METHYLTRANSFERASE 3-RELATED"/>
    <property type="match status" value="1"/>
</dbReference>
<dbReference type="PROSITE" id="PS00094">
    <property type="entry name" value="C5_MTASE_1"/>
    <property type="match status" value="1"/>
</dbReference>
<dbReference type="EMBL" id="CP017603">
    <property type="protein sequence ID" value="AOY77213.1"/>
    <property type="molecule type" value="Genomic_DNA"/>
</dbReference>
<dbReference type="Pfam" id="PF00145">
    <property type="entry name" value="DNA_methylase"/>
    <property type="match status" value="1"/>
</dbReference>
<dbReference type="GO" id="GO:0003886">
    <property type="term" value="F:DNA (cytosine-5-)-methyltransferase activity"/>
    <property type="evidence" value="ECO:0007669"/>
    <property type="project" value="UniProtKB-EC"/>
</dbReference>
<dbReference type="RefSeq" id="WP_070970231.1">
    <property type="nucleotide sequence ID" value="NZ_CP017603.1"/>
</dbReference>
<feature type="active site" evidence="6">
    <location>
        <position position="73"/>
    </location>
</feature>
<dbReference type="PROSITE" id="PS51679">
    <property type="entry name" value="SAM_MT_C5"/>
    <property type="match status" value="1"/>
</dbReference>
<evidence type="ECO:0000313" key="8">
    <source>
        <dbReference type="EMBL" id="ARE87738.1"/>
    </source>
</evidence>
<keyword evidence="5" id="KW-0680">Restriction system</keyword>
<proteinExistence type="inferred from homology"/>
<name>A0AAC9RLW0_9CLOT</name>
<dbReference type="Gene3D" id="3.40.50.150">
    <property type="entry name" value="Vaccinia Virus protein VP39"/>
    <property type="match status" value="1"/>
</dbReference>
<dbReference type="KEGG" id="cfm:BJL90_15965"/>
<evidence type="ECO:0000256" key="2">
    <source>
        <dbReference type="ARBA" id="ARBA00022603"/>
    </source>
</evidence>
<reference evidence="7 9" key="1">
    <citation type="submission" date="2016-10" db="EMBL/GenBank/DDBJ databases">
        <title>Complete Genome Sequence of Acetogen Clostridium formicoaceticum ATCC 27076.</title>
        <authorList>
            <person name="Bao T."/>
            <person name="Cheng C."/>
            <person name="Zhao J."/>
            <person name="Yang S.-T."/>
            <person name="Wang J."/>
            <person name="Wang M."/>
        </authorList>
    </citation>
    <scope>NUCLEOTIDE SEQUENCE [LARGE SCALE GENOMIC DNA]</scope>
    <source>
        <strain evidence="7 9">ATCC 27076</strain>
    </source>
</reference>
<evidence type="ECO:0000256" key="6">
    <source>
        <dbReference type="PROSITE-ProRule" id="PRU01016"/>
    </source>
</evidence>
<dbReference type="PANTHER" id="PTHR23068:SF25">
    <property type="entry name" value="DNA (CYTOSINE-5)-METHYLTRANSFERASE DRM2"/>
    <property type="match status" value="1"/>
</dbReference>
<dbReference type="Gene3D" id="3.90.120.10">
    <property type="entry name" value="DNA Methylase, subunit A, domain 2"/>
    <property type="match status" value="2"/>
</dbReference>
<dbReference type="REBASE" id="196511">
    <property type="entry name" value="M.Cfo92ORF21380P"/>
</dbReference>
<dbReference type="Proteomes" id="UP000177894">
    <property type="component" value="Chromosome"/>
</dbReference>
<gene>
    <name evidence="8" type="primary">banIM</name>
    <name evidence="7" type="ORF">BJL90_15965</name>
    <name evidence="8" type="ORF">CLFO_21380</name>
</gene>
<dbReference type="InterPro" id="IPR001525">
    <property type="entry name" value="C5_MeTfrase"/>
</dbReference>
<dbReference type="SUPFAM" id="SSF53335">
    <property type="entry name" value="S-adenosyl-L-methionine-dependent methyltransferases"/>
    <property type="match status" value="1"/>
</dbReference>
<comment type="similarity">
    <text evidence="6">Belongs to the class I-like SAM-binding methyltransferase superfamily. C5-methyltransferase family.</text>
</comment>
<dbReference type="EC" id="2.1.1.37" evidence="1"/>
<dbReference type="InterPro" id="IPR050390">
    <property type="entry name" value="C5-Methyltransferase"/>
</dbReference>
<dbReference type="EMBL" id="CP020559">
    <property type="protein sequence ID" value="ARE87738.1"/>
    <property type="molecule type" value="Genomic_DNA"/>
</dbReference>
<dbReference type="GO" id="GO:0009307">
    <property type="term" value="P:DNA restriction-modification system"/>
    <property type="evidence" value="ECO:0007669"/>
    <property type="project" value="UniProtKB-KW"/>
</dbReference>
<evidence type="ECO:0000313" key="9">
    <source>
        <dbReference type="Proteomes" id="UP000177894"/>
    </source>
</evidence>
<evidence type="ECO:0000313" key="10">
    <source>
        <dbReference type="Proteomes" id="UP000192478"/>
    </source>
</evidence>
<dbReference type="InterPro" id="IPR029063">
    <property type="entry name" value="SAM-dependent_MTases_sf"/>
</dbReference>
<keyword evidence="4 6" id="KW-0949">S-adenosyl-L-methionine</keyword>
<evidence type="ECO:0000256" key="5">
    <source>
        <dbReference type="ARBA" id="ARBA00022747"/>
    </source>
</evidence>
<evidence type="ECO:0000256" key="4">
    <source>
        <dbReference type="ARBA" id="ARBA00022691"/>
    </source>
</evidence>
<protein>
    <recommendedName>
        <fullName evidence="1">DNA (cytosine-5-)-methyltransferase</fullName>
        <ecNumber evidence="1">2.1.1.37</ecNumber>
    </recommendedName>
</protein>
<dbReference type="Proteomes" id="UP000192478">
    <property type="component" value="Chromosome"/>
</dbReference>
<sequence>MNILSLFDGISCGRVALERAGIKIDNYYASEIDKNAIKIAQKNYPDTMQLGDVVNVRGGNLPKIDILIGGSPCQGFSFAGKQLNFIDPRSRLFFEFVRLLDEVKPKYFLLENVRMKKEYQDIISKYLGVKPIEINSALVSAQNRKRLYWTNIPGIEQPEDKGILLRDIILENECIECKYALSDKATDYMLKGNGKWGQAGDCRLENYLQYEDKKSFTLTANMHKGVPYNCFYQRLEKYMVPFDKTLQILDKEVQKGKVGYFRKDSQANRVYYIHNKAVTLCGEAGGGAAKMGQYLFGCITPDRINKRQNGQRFNDGRKFYTLTAQDKHGILIEGYIRKLTPVECERLQTLPDNYTRGISDTQRYKMLGNGWTVDVISHILKNNQEVNKAETA</sequence>
<reference evidence="8 10" key="2">
    <citation type="submission" date="2017-03" db="EMBL/GenBank/DDBJ databases">
        <title>Complete sequence of Clostridium formicaceticum DSM 92.</title>
        <authorList>
            <person name="Poehlein A."/>
            <person name="Karl M."/>
            <person name="Bengelsdorf F.R."/>
            <person name="Duerre P."/>
            <person name="Daniel R."/>
        </authorList>
    </citation>
    <scope>NUCLEOTIDE SEQUENCE [LARGE SCALE GENOMIC DNA]</scope>
    <source>
        <strain evidence="8 10">DSM 92</strain>
    </source>
</reference>
<evidence type="ECO:0000256" key="3">
    <source>
        <dbReference type="ARBA" id="ARBA00022679"/>
    </source>
</evidence>
<dbReference type="AlphaFoldDB" id="A0AAC9RLW0"/>
<accession>A0AAC9RLW0</accession>
<organism evidence="8 10">
    <name type="scientific">Clostridium formicaceticum</name>
    <dbReference type="NCBI Taxonomy" id="1497"/>
    <lineage>
        <taxon>Bacteria</taxon>
        <taxon>Bacillati</taxon>
        <taxon>Bacillota</taxon>
        <taxon>Clostridia</taxon>
        <taxon>Eubacteriales</taxon>
        <taxon>Clostridiaceae</taxon>
        <taxon>Clostridium</taxon>
    </lineage>
</organism>
<keyword evidence="2 6" id="KW-0489">Methyltransferase</keyword>
<dbReference type="InterPro" id="IPR018117">
    <property type="entry name" value="C5_DNA_meth_AS"/>
</dbReference>
<keyword evidence="3 6" id="KW-0808">Transferase</keyword>
<dbReference type="GO" id="GO:0032259">
    <property type="term" value="P:methylation"/>
    <property type="evidence" value="ECO:0007669"/>
    <property type="project" value="UniProtKB-KW"/>
</dbReference>
<evidence type="ECO:0000256" key="1">
    <source>
        <dbReference type="ARBA" id="ARBA00011975"/>
    </source>
</evidence>
<evidence type="ECO:0000313" key="7">
    <source>
        <dbReference type="EMBL" id="AOY77213.1"/>
    </source>
</evidence>
<keyword evidence="9" id="KW-1185">Reference proteome</keyword>
<dbReference type="NCBIfam" id="TIGR00675">
    <property type="entry name" value="dcm"/>
    <property type="match status" value="1"/>
</dbReference>